<evidence type="ECO:0000313" key="1">
    <source>
        <dbReference type="EMBL" id="KAF5781601.1"/>
    </source>
</evidence>
<accession>A0A9K3HNJ1</accession>
<reference evidence="1" key="2">
    <citation type="submission" date="2020-06" db="EMBL/GenBank/DDBJ databases">
        <title>Helianthus annuus Genome sequencing and assembly Release 2.</title>
        <authorList>
            <person name="Gouzy J."/>
            <person name="Langlade N."/>
            <person name="Munos S."/>
        </authorList>
    </citation>
    <scope>NUCLEOTIDE SEQUENCE</scope>
    <source>
        <tissue evidence="1">Leaves</tissue>
    </source>
</reference>
<gene>
    <name evidence="1" type="ORF">HanXRQr2_Chr11g0485621</name>
</gene>
<reference evidence="1" key="1">
    <citation type="journal article" date="2017" name="Nature">
        <title>The sunflower genome provides insights into oil metabolism, flowering and Asterid evolution.</title>
        <authorList>
            <person name="Badouin H."/>
            <person name="Gouzy J."/>
            <person name="Grassa C.J."/>
            <person name="Murat F."/>
            <person name="Staton S.E."/>
            <person name="Cottret L."/>
            <person name="Lelandais-Briere C."/>
            <person name="Owens G.L."/>
            <person name="Carrere S."/>
            <person name="Mayjonade B."/>
            <person name="Legrand L."/>
            <person name="Gill N."/>
            <person name="Kane N.C."/>
            <person name="Bowers J.E."/>
            <person name="Hubner S."/>
            <person name="Bellec A."/>
            <person name="Berard A."/>
            <person name="Berges H."/>
            <person name="Blanchet N."/>
            <person name="Boniface M.C."/>
            <person name="Brunel D."/>
            <person name="Catrice O."/>
            <person name="Chaidir N."/>
            <person name="Claudel C."/>
            <person name="Donnadieu C."/>
            <person name="Faraut T."/>
            <person name="Fievet G."/>
            <person name="Helmstetter N."/>
            <person name="King M."/>
            <person name="Knapp S.J."/>
            <person name="Lai Z."/>
            <person name="Le Paslier M.C."/>
            <person name="Lippi Y."/>
            <person name="Lorenzon L."/>
            <person name="Mandel J.R."/>
            <person name="Marage G."/>
            <person name="Marchand G."/>
            <person name="Marquand E."/>
            <person name="Bret-Mestries E."/>
            <person name="Morien E."/>
            <person name="Nambeesan S."/>
            <person name="Nguyen T."/>
            <person name="Pegot-Espagnet P."/>
            <person name="Pouilly N."/>
            <person name="Raftis F."/>
            <person name="Sallet E."/>
            <person name="Schiex T."/>
            <person name="Thomas J."/>
            <person name="Vandecasteele C."/>
            <person name="Vares D."/>
            <person name="Vear F."/>
            <person name="Vautrin S."/>
            <person name="Crespi M."/>
            <person name="Mangin B."/>
            <person name="Burke J.M."/>
            <person name="Salse J."/>
            <person name="Munos S."/>
            <person name="Vincourt P."/>
            <person name="Rieseberg L.H."/>
            <person name="Langlade N.B."/>
        </authorList>
    </citation>
    <scope>NUCLEOTIDE SEQUENCE</scope>
    <source>
        <tissue evidence="1">Leaves</tissue>
    </source>
</reference>
<dbReference type="Gramene" id="mRNA:HanXRQr2_Chr11g0485621">
    <property type="protein sequence ID" value="mRNA:HanXRQr2_Chr11g0485621"/>
    <property type="gene ID" value="HanXRQr2_Chr11g0485621"/>
</dbReference>
<protein>
    <submittedName>
        <fullName evidence="1">Uncharacterized protein</fullName>
    </submittedName>
</protein>
<sequence length="47" mass="5801">MEVNYLINKQGKLCNKRYRKIGGTQQWHFYNRICSFCSKINKWQNFI</sequence>
<comment type="caution">
    <text evidence="1">The sequence shown here is derived from an EMBL/GenBank/DDBJ whole genome shotgun (WGS) entry which is preliminary data.</text>
</comment>
<evidence type="ECO:0000313" key="2">
    <source>
        <dbReference type="Proteomes" id="UP000215914"/>
    </source>
</evidence>
<dbReference type="Proteomes" id="UP000215914">
    <property type="component" value="Unassembled WGS sequence"/>
</dbReference>
<organism evidence="1 2">
    <name type="scientific">Helianthus annuus</name>
    <name type="common">Common sunflower</name>
    <dbReference type="NCBI Taxonomy" id="4232"/>
    <lineage>
        <taxon>Eukaryota</taxon>
        <taxon>Viridiplantae</taxon>
        <taxon>Streptophyta</taxon>
        <taxon>Embryophyta</taxon>
        <taxon>Tracheophyta</taxon>
        <taxon>Spermatophyta</taxon>
        <taxon>Magnoliopsida</taxon>
        <taxon>eudicotyledons</taxon>
        <taxon>Gunneridae</taxon>
        <taxon>Pentapetalae</taxon>
        <taxon>asterids</taxon>
        <taxon>campanulids</taxon>
        <taxon>Asterales</taxon>
        <taxon>Asteraceae</taxon>
        <taxon>Asteroideae</taxon>
        <taxon>Heliantheae alliance</taxon>
        <taxon>Heliantheae</taxon>
        <taxon>Helianthus</taxon>
    </lineage>
</organism>
<dbReference type="EMBL" id="MNCJ02000326">
    <property type="protein sequence ID" value="KAF5781601.1"/>
    <property type="molecule type" value="Genomic_DNA"/>
</dbReference>
<keyword evidence="2" id="KW-1185">Reference proteome</keyword>
<dbReference type="AlphaFoldDB" id="A0A9K3HNJ1"/>
<proteinExistence type="predicted"/>
<name>A0A9K3HNJ1_HELAN</name>